<dbReference type="EMBL" id="DNAN01000191">
    <property type="protein sequence ID" value="HAW75196.1"/>
    <property type="molecule type" value="Genomic_DNA"/>
</dbReference>
<evidence type="ECO:0000313" key="2">
    <source>
        <dbReference type="Proteomes" id="UP000263517"/>
    </source>
</evidence>
<gene>
    <name evidence="1" type="ORF">DCW74_05600</name>
</gene>
<sequence length="115" mass="13076">MTELRIDQPIFSKARPRVTKNGTFMPAAYTAKRKMMLASIKEQYKGDPLEGPLRVEIDVEGEGRADTDNIAGALMDCANGLLWVDDRVSIISELQVRWTKAPKKDSCWFVRIYQI</sequence>
<dbReference type="AlphaFoldDB" id="A0A350P1M9"/>
<reference evidence="1 2" key="1">
    <citation type="journal article" date="2018" name="Nat. Biotechnol.">
        <title>A standardized bacterial taxonomy based on genome phylogeny substantially revises the tree of life.</title>
        <authorList>
            <person name="Parks D.H."/>
            <person name="Chuvochina M."/>
            <person name="Waite D.W."/>
            <person name="Rinke C."/>
            <person name="Skarshewski A."/>
            <person name="Chaumeil P.A."/>
            <person name="Hugenholtz P."/>
        </authorList>
    </citation>
    <scope>NUCLEOTIDE SEQUENCE [LARGE SCALE GENOMIC DNA]</scope>
    <source>
        <strain evidence="1">UBA11978</strain>
    </source>
</reference>
<dbReference type="GO" id="GO:0006310">
    <property type="term" value="P:DNA recombination"/>
    <property type="evidence" value="ECO:0007669"/>
    <property type="project" value="InterPro"/>
</dbReference>
<evidence type="ECO:0000313" key="1">
    <source>
        <dbReference type="EMBL" id="HAW75196.1"/>
    </source>
</evidence>
<proteinExistence type="predicted"/>
<dbReference type="SUPFAM" id="SSF103084">
    <property type="entry name" value="Holliday junction resolvase RusA"/>
    <property type="match status" value="1"/>
</dbReference>
<dbReference type="InterPro" id="IPR008822">
    <property type="entry name" value="Endonuclease_RusA-like"/>
</dbReference>
<comment type="caution">
    <text evidence="1">The sequence shown here is derived from an EMBL/GenBank/DDBJ whole genome shotgun (WGS) entry which is preliminary data.</text>
</comment>
<accession>A0A350P1M9</accession>
<dbReference type="InterPro" id="IPR036614">
    <property type="entry name" value="RusA-like_sf"/>
</dbReference>
<dbReference type="GO" id="GO:0000287">
    <property type="term" value="F:magnesium ion binding"/>
    <property type="evidence" value="ECO:0007669"/>
    <property type="project" value="InterPro"/>
</dbReference>
<dbReference type="Gene3D" id="3.30.1330.70">
    <property type="entry name" value="Holliday junction resolvase RusA"/>
    <property type="match status" value="1"/>
</dbReference>
<dbReference type="Proteomes" id="UP000263517">
    <property type="component" value="Unassembled WGS sequence"/>
</dbReference>
<dbReference type="Pfam" id="PF05866">
    <property type="entry name" value="RusA"/>
    <property type="match status" value="1"/>
</dbReference>
<organism evidence="1 2">
    <name type="scientific">Alteromonas australica</name>
    <dbReference type="NCBI Taxonomy" id="589873"/>
    <lineage>
        <taxon>Bacteria</taxon>
        <taxon>Pseudomonadati</taxon>
        <taxon>Pseudomonadota</taxon>
        <taxon>Gammaproteobacteria</taxon>
        <taxon>Alteromonadales</taxon>
        <taxon>Alteromonadaceae</taxon>
        <taxon>Alteromonas/Salinimonas group</taxon>
        <taxon>Alteromonas</taxon>
    </lineage>
</organism>
<dbReference type="GO" id="GO:0006281">
    <property type="term" value="P:DNA repair"/>
    <property type="evidence" value="ECO:0007669"/>
    <property type="project" value="InterPro"/>
</dbReference>
<protein>
    <submittedName>
        <fullName evidence="1">Uncharacterized protein</fullName>
    </submittedName>
</protein>
<name>A0A350P1M9_9ALTE</name>